<keyword evidence="16" id="KW-1185">Reference proteome</keyword>
<comment type="subcellular location">
    <subcellularLocation>
        <location evidence="1">Membrane</location>
        <topology evidence="1">Multi-pass membrane protein</topology>
    </subcellularLocation>
</comment>
<dbReference type="Gene3D" id="3.40.190.10">
    <property type="entry name" value="Periplasmic binding protein-like II"/>
    <property type="match status" value="1"/>
</dbReference>
<evidence type="ECO:0000256" key="12">
    <source>
        <dbReference type="ARBA" id="ARBA00049638"/>
    </source>
</evidence>
<keyword evidence="8" id="KW-0675">Receptor</keyword>
<proteinExistence type="predicted"/>
<evidence type="ECO:0000313" key="15">
    <source>
        <dbReference type="EMBL" id="RLN13301.1"/>
    </source>
</evidence>
<dbReference type="InterPro" id="IPR015683">
    <property type="entry name" value="Ionotropic_Glu_rcpt"/>
</dbReference>
<dbReference type="GO" id="GO:0015276">
    <property type="term" value="F:ligand-gated monoatomic ion channel activity"/>
    <property type="evidence" value="ECO:0007669"/>
    <property type="project" value="InterPro"/>
</dbReference>
<sequence length="447" mass="48734">MARPTVYQYWAYDVAWAVATATEKVKRVRSSNIGFQKPDDVNRSLIDTLLPSPVGPELLSAILETDFDGLAGRFTLVDRHMQVPVYEVVSVIGDQAKSIGFWSPASGLSRILNSSTSHGQTKFSIGAGEIQWPGGSKIVPKGWDLPVNGKILRIGVPIRHGFKLFVSVDTIHGTNTTSVSGYSIDVFEAAVKKLPYALRYNYIPFDCANSFDKLVARVYLKNGSFVLAKLKQLKFDEGKIKVFSTPEEYAKALRAGSNHGGVSAIFDEIPYLNTFLVQYGSEFQIVGHIDSAAGFGFVFPRGSPLVPDLSMAILDLREGHEGFAIQQKWFGDATSSLDYGGRDTDSARLSLKSFAGLVIINGFVLVIVLVIALIKLILAYRNRSHVNGETVGCEEPEPFQNGMATDPVPAESLQVETIGNIGHQQLQNSLAIDSVPAESLEVETRTS</sequence>
<keyword evidence="7 13" id="KW-0472">Membrane</keyword>
<gene>
    <name evidence="15" type="ORF">C2845_PM09G06440</name>
</gene>
<evidence type="ECO:0000256" key="2">
    <source>
        <dbReference type="ARBA" id="ARBA00011095"/>
    </source>
</evidence>
<evidence type="ECO:0000259" key="14">
    <source>
        <dbReference type="SMART" id="SM00079"/>
    </source>
</evidence>
<evidence type="ECO:0000256" key="9">
    <source>
        <dbReference type="ARBA" id="ARBA00023180"/>
    </source>
</evidence>
<evidence type="ECO:0000256" key="6">
    <source>
        <dbReference type="ARBA" id="ARBA00023065"/>
    </source>
</evidence>
<evidence type="ECO:0000256" key="1">
    <source>
        <dbReference type="ARBA" id="ARBA00004141"/>
    </source>
</evidence>
<dbReference type="Gene3D" id="3.40.50.2300">
    <property type="match status" value="1"/>
</dbReference>
<dbReference type="AlphaFoldDB" id="A0A3L6S240"/>
<protein>
    <recommendedName>
        <fullName evidence="14">Ionotropic glutamate receptor C-terminal domain-containing protein</fullName>
    </recommendedName>
</protein>
<dbReference type="EMBL" id="PQIB02000006">
    <property type="protein sequence ID" value="RLN13301.1"/>
    <property type="molecule type" value="Genomic_DNA"/>
</dbReference>
<evidence type="ECO:0000313" key="16">
    <source>
        <dbReference type="Proteomes" id="UP000275267"/>
    </source>
</evidence>
<dbReference type="PANTHER" id="PTHR34836:SF1">
    <property type="entry name" value="OS09G0428600 PROTEIN"/>
    <property type="match status" value="1"/>
</dbReference>
<keyword evidence="9" id="KW-0325">Glycoprotein</keyword>
<evidence type="ECO:0000256" key="13">
    <source>
        <dbReference type="SAM" id="Phobius"/>
    </source>
</evidence>
<evidence type="ECO:0000256" key="10">
    <source>
        <dbReference type="ARBA" id="ARBA00023286"/>
    </source>
</evidence>
<name>A0A3L6S240_PANMI</name>
<evidence type="ECO:0000256" key="3">
    <source>
        <dbReference type="ARBA" id="ARBA00022448"/>
    </source>
</evidence>
<keyword evidence="4 13" id="KW-0812">Transmembrane</keyword>
<accession>A0A3L6S240</accession>
<dbReference type="SUPFAM" id="SSF53822">
    <property type="entry name" value="Periplasmic binding protein-like I"/>
    <property type="match status" value="1"/>
</dbReference>
<dbReference type="InterPro" id="IPR001828">
    <property type="entry name" value="ANF_lig-bd_rcpt"/>
</dbReference>
<dbReference type="CDD" id="cd13686">
    <property type="entry name" value="GluR_Plant"/>
    <property type="match status" value="1"/>
</dbReference>
<dbReference type="Pfam" id="PF01094">
    <property type="entry name" value="ANF_receptor"/>
    <property type="match status" value="1"/>
</dbReference>
<organism evidence="15 16">
    <name type="scientific">Panicum miliaceum</name>
    <name type="common">Proso millet</name>
    <name type="synonym">Broomcorn millet</name>
    <dbReference type="NCBI Taxonomy" id="4540"/>
    <lineage>
        <taxon>Eukaryota</taxon>
        <taxon>Viridiplantae</taxon>
        <taxon>Streptophyta</taxon>
        <taxon>Embryophyta</taxon>
        <taxon>Tracheophyta</taxon>
        <taxon>Spermatophyta</taxon>
        <taxon>Magnoliopsida</taxon>
        <taxon>Liliopsida</taxon>
        <taxon>Poales</taxon>
        <taxon>Poaceae</taxon>
        <taxon>PACMAD clade</taxon>
        <taxon>Panicoideae</taxon>
        <taxon>Panicodae</taxon>
        <taxon>Paniceae</taxon>
        <taxon>Panicinae</taxon>
        <taxon>Panicum</taxon>
        <taxon>Panicum sect. Panicum</taxon>
    </lineage>
</organism>
<keyword evidence="11" id="KW-0407">Ion channel</keyword>
<evidence type="ECO:0000256" key="11">
    <source>
        <dbReference type="ARBA" id="ARBA00023303"/>
    </source>
</evidence>
<keyword evidence="3" id="KW-0813">Transport</keyword>
<dbReference type="PANTHER" id="PTHR34836">
    <property type="entry name" value="OS06G0188250 PROTEIN"/>
    <property type="match status" value="1"/>
</dbReference>
<evidence type="ECO:0000256" key="5">
    <source>
        <dbReference type="ARBA" id="ARBA00022989"/>
    </source>
</evidence>
<dbReference type="SUPFAM" id="SSF53850">
    <property type="entry name" value="Periplasmic binding protein-like II"/>
    <property type="match status" value="1"/>
</dbReference>
<dbReference type="OrthoDB" id="5984008at2759"/>
<dbReference type="STRING" id="4540.A0A3L6S240"/>
<dbReference type="InterPro" id="IPR028082">
    <property type="entry name" value="Peripla_BP_I"/>
</dbReference>
<keyword evidence="10" id="KW-1071">Ligand-gated ion channel</keyword>
<feature type="transmembrane region" description="Helical" evidence="13">
    <location>
        <begin position="354"/>
        <end position="378"/>
    </location>
</feature>
<feature type="domain" description="Ionotropic glutamate receptor C-terminal" evidence="14">
    <location>
        <begin position="153"/>
        <end position="332"/>
    </location>
</feature>
<dbReference type="InterPro" id="IPR001320">
    <property type="entry name" value="Iontro_rcpt_C"/>
</dbReference>
<dbReference type="Proteomes" id="UP000275267">
    <property type="component" value="Unassembled WGS sequence"/>
</dbReference>
<evidence type="ECO:0000256" key="4">
    <source>
        <dbReference type="ARBA" id="ARBA00022692"/>
    </source>
</evidence>
<keyword evidence="6" id="KW-0406">Ion transport</keyword>
<comment type="subunit">
    <text evidence="2">May form heteromers.</text>
</comment>
<keyword evidence="5 13" id="KW-1133">Transmembrane helix</keyword>
<comment type="function">
    <text evidence="12">Glutamate-gated receptor that probably acts as a non-selective cation channel. May be involved in light-signal transduction and calcium homeostasis via the regulation of calcium influx into cells.</text>
</comment>
<evidence type="ECO:0000256" key="7">
    <source>
        <dbReference type="ARBA" id="ARBA00023136"/>
    </source>
</evidence>
<evidence type="ECO:0000256" key="8">
    <source>
        <dbReference type="ARBA" id="ARBA00023170"/>
    </source>
</evidence>
<reference evidence="16" key="1">
    <citation type="journal article" date="2019" name="Nat. Commun.">
        <title>The genome of broomcorn millet.</title>
        <authorList>
            <person name="Zou C."/>
            <person name="Miki D."/>
            <person name="Li D."/>
            <person name="Tang Q."/>
            <person name="Xiao L."/>
            <person name="Rajput S."/>
            <person name="Deng P."/>
            <person name="Jia W."/>
            <person name="Huang R."/>
            <person name="Zhang M."/>
            <person name="Sun Y."/>
            <person name="Hu J."/>
            <person name="Fu X."/>
            <person name="Schnable P.S."/>
            <person name="Li F."/>
            <person name="Zhang H."/>
            <person name="Feng B."/>
            <person name="Zhu X."/>
            <person name="Liu R."/>
            <person name="Schnable J.C."/>
            <person name="Zhu J.-K."/>
            <person name="Zhang H."/>
        </authorList>
    </citation>
    <scope>NUCLEOTIDE SEQUENCE [LARGE SCALE GENOMIC DNA]</scope>
</reference>
<comment type="caution">
    <text evidence="15">The sequence shown here is derived from an EMBL/GenBank/DDBJ whole genome shotgun (WGS) entry which is preliminary data.</text>
</comment>
<dbReference type="SMART" id="SM00079">
    <property type="entry name" value="PBPe"/>
    <property type="match status" value="1"/>
</dbReference>
<dbReference type="GO" id="GO:0016020">
    <property type="term" value="C:membrane"/>
    <property type="evidence" value="ECO:0007669"/>
    <property type="project" value="UniProtKB-SubCell"/>
</dbReference>